<feature type="transmembrane region" description="Helical" evidence="4">
    <location>
        <begin position="241"/>
        <end position="259"/>
    </location>
</feature>
<keyword evidence="3 4" id="KW-0472">Membrane</keyword>
<feature type="transmembrane region" description="Helical" evidence="4">
    <location>
        <begin position="32"/>
        <end position="54"/>
    </location>
</feature>
<feature type="transmembrane region" description="Helical" evidence="4">
    <location>
        <begin position="128"/>
        <end position="148"/>
    </location>
</feature>
<name>A0A7V3YL78_9BACT</name>
<dbReference type="InterPro" id="IPR011701">
    <property type="entry name" value="MFS"/>
</dbReference>
<feature type="transmembrane region" description="Helical" evidence="4">
    <location>
        <begin position="160"/>
        <end position="179"/>
    </location>
</feature>
<dbReference type="PROSITE" id="PS50850">
    <property type="entry name" value="MFS"/>
    <property type="match status" value="1"/>
</dbReference>
<dbReference type="PANTHER" id="PTHR11360">
    <property type="entry name" value="MONOCARBOXYLATE TRANSPORTER"/>
    <property type="match status" value="1"/>
</dbReference>
<dbReference type="AlphaFoldDB" id="A0A7V3YL78"/>
<dbReference type="InterPro" id="IPR050327">
    <property type="entry name" value="Proton-linked_MCT"/>
</dbReference>
<evidence type="ECO:0000256" key="4">
    <source>
        <dbReference type="SAM" id="Phobius"/>
    </source>
</evidence>
<dbReference type="InterPro" id="IPR020846">
    <property type="entry name" value="MFS_dom"/>
</dbReference>
<gene>
    <name evidence="6" type="ORF">ENU96_03420</name>
</gene>
<keyword evidence="2 4" id="KW-1133">Transmembrane helix</keyword>
<feature type="transmembrane region" description="Helical" evidence="4">
    <location>
        <begin position="92"/>
        <end position="116"/>
    </location>
</feature>
<dbReference type="GO" id="GO:0022857">
    <property type="term" value="F:transmembrane transporter activity"/>
    <property type="evidence" value="ECO:0007669"/>
    <property type="project" value="InterPro"/>
</dbReference>
<protein>
    <submittedName>
        <fullName evidence="6">MFS transporter</fullName>
    </submittedName>
</protein>
<dbReference type="CDD" id="cd17353">
    <property type="entry name" value="MFS_OFA_like"/>
    <property type="match status" value="1"/>
</dbReference>
<evidence type="ECO:0000256" key="3">
    <source>
        <dbReference type="ARBA" id="ARBA00023136"/>
    </source>
</evidence>
<evidence type="ECO:0000259" key="5">
    <source>
        <dbReference type="PROSITE" id="PS50850"/>
    </source>
</evidence>
<dbReference type="EMBL" id="DTEN01000133">
    <property type="protein sequence ID" value="HGI74715.1"/>
    <property type="molecule type" value="Genomic_DNA"/>
</dbReference>
<dbReference type="Gene3D" id="1.20.1250.20">
    <property type="entry name" value="MFS general substrate transporter like domains"/>
    <property type="match status" value="2"/>
</dbReference>
<dbReference type="PANTHER" id="PTHR11360:SF304">
    <property type="entry name" value="MFS DOMAIN-CONTAINING PROTEIN"/>
    <property type="match status" value="1"/>
</dbReference>
<reference evidence="6" key="1">
    <citation type="journal article" date="2020" name="mSystems">
        <title>Genome- and Community-Level Interaction Insights into Carbon Utilization and Element Cycling Functions of Hydrothermarchaeota in Hydrothermal Sediment.</title>
        <authorList>
            <person name="Zhou Z."/>
            <person name="Liu Y."/>
            <person name="Xu W."/>
            <person name="Pan J."/>
            <person name="Luo Z.H."/>
            <person name="Li M."/>
        </authorList>
    </citation>
    <scope>NUCLEOTIDE SEQUENCE [LARGE SCALE GENOMIC DNA]</scope>
    <source>
        <strain evidence="6">SpSt-716</strain>
    </source>
</reference>
<proteinExistence type="predicted"/>
<feature type="transmembrane region" description="Helical" evidence="4">
    <location>
        <begin position="271"/>
        <end position="289"/>
    </location>
</feature>
<dbReference type="SUPFAM" id="SSF103473">
    <property type="entry name" value="MFS general substrate transporter"/>
    <property type="match status" value="1"/>
</dbReference>
<accession>A0A7V3YL78</accession>
<dbReference type="Pfam" id="PF07690">
    <property type="entry name" value="MFS_1"/>
    <property type="match status" value="1"/>
</dbReference>
<evidence type="ECO:0000256" key="2">
    <source>
        <dbReference type="ARBA" id="ARBA00022989"/>
    </source>
</evidence>
<dbReference type="InterPro" id="IPR036259">
    <property type="entry name" value="MFS_trans_sf"/>
</dbReference>
<feature type="transmembrane region" description="Helical" evidence="4">
    <location>
        <begin position="295"/>
        <end position="321"/>
    </location>
</feature>
<feature type="transmembrane region" description="Helical" evidence="4">
    <location>
        <begin position="66"/>
        <end position="86"/>
    </location>
</feature>
<evidence type="ECO:0000256" key="1">
    <source>
        <dbReference type="ARBA" id="ARBA00022692"/>
    </source>
</evidence>
<comment type="caution">
    <text evidence="6">The sequence shown here is derived from an EMBL/GenBank/DDBJ whole genome shotgun (WGS) entry which is preliminary data.</text>
</comment>
<feature type="domain" description="Major facilitator superfamily (MFS) profile" evidence="5">
    <location>
        <begin position="1"/>
        <end position="384"/>
    </location>
</feature>
<organism evidence="6">
    <name type="scientific">Candidatus Caldatribacterium californiense</name>
    <dbReference type="NCBI Taxonomy" id="1454726"/>
    <lineage>
        <taxon>Bacteria</taxon>
        <taxon>Pseudomonadati</taxon>
        <taxon>Atribacterota</taxon>
        <taxon>Atribacteria</taxon>
        <taxon>Atribacterales</taxon>
        <taxon>Candidatus Caldatribacteriaceae</taxon>
        <taxon>Candidatus Caldatribacterium</taxon>
    </lineage>
</organism>
<keyword evidence="1 4" id="KW-0812">Transmembrane</keyword>
<evidence type="ECO:0000313" key="6">
    <source>
        <dbReference type="EMBL" id="HGI74715.1"/>
    </source>
</evidence>
<sequence length="389" mass="41427">MKRIGYIVLGMLLLLCLGTVYSYSVFRKPIEATFGGGATLSGLPYMLALFFYALFMPVGGKLLRKYSPRFVALLGSIMTSLGWIGAGFSRSYLGLLAFYGVLCGIGVGIAYGVPLAVSVSWFPENPGVALGATVIGFGLSPLVTAPIARRFVEAAGPLAALRSLGVAFLFVTVPIALLLRFAESRETSTQSPLPPRTNLIRQGKFWALWMSFFLGTFVGLSTISITGPVAQEVVGLSYEKAALSVSLFAIFNGAGRPLFGYLVDRKGFKTGALLSYLSIIVASLLFFAYPHAVTYAFAFAVLWMNLGAWLAMAPATTYALFGRATYAQNYGMVFTAYGAGAIVGTFVSGILRDLTGSYLTAFPLNALLAGGGIGGVFLLERFARKEECA</sequence>
<feature type="transmembrane region" description="Helical" evidence="4">
    <location>
        <begin position="357"/>
        <end position="379"/>
    </location>
</feature>
<feature type="transmembrane region" description="Helical" evidence="4">
    <location>
        <begin position="333"/>
        <end position="351"/>
    </location>
</feature>
<feature type="transmembrane region" description="Helical" evidence="4">
    <location>
        <begin position="206"/>
        <end position="229"/>
    </location>
</feature>